<evidence type="ECO:0000256" key="4">
    <source>
        <dbReference type="ARBA" id="ARBA00022517"/>
    </source>
</evidence>
<keyword evidence="6" id="KW-0687">Ribonucleoprotein</keyword>
<dbReference type="OMA" id="WHYPELA"/>
<keyword evidence="11" id="KW-1185">Reference proteome</keyword>
<evidence type="ECO:0000256" key="8">
    <source>
        <dbReference type="SAM" id="MobiDB-lite"/>
    </source>
</evidence>
<dbReference type="InterPro" id="IPR012974">
    <property type="entry name" value="NOP58/56_N"/>
</dbReference>
<name>A0A0E0KDQ6_ORYPU</name>
<dbReference type="InterPro" id="IPR036070">
    <property type="entry name" value="Nop_dom_sf"/>
</dbReference>
<keyword evidence="4" id="KW-0690">Ribosome biogenesis</keyword>
<dbReference type="Pfam" id="PF01798">
    <property type="entry name" value="Nop"/>
    <property type="match status" value="1"/>
</dbReference>
<dbReference type="InterPro" id="IPR002687">
    <property type="entry name" value="Nop_dom"/>
</dbReference>
<proteinExistence type="inferred from homology"/>
<feature type="compositionally biased region" description="Basic and acidic residues" evidence="8">
    <location>
        <begin position="500"/>
        <end position="509"/>
    </location>
</feature>
<reference evidence="10" key="1">
    <citation type="submission" date="2015-04" db="UniProtKB">
        <authorList>
            <consortium name="EnsemblPlants"/>
        </authorList>
    </citation>
    <scope>IDENTIFICATION</scope>
</reference>
<dbReference type="SUPFAM" id="SSF89124">
    <property type="entry name" value="Nop domain"/>
    <property type="match status" value="1"/>
</dbReference>
<comment type="function">
    <text evidence="7">Required for pre-18S rRNA processing. May bind microtubules.</text>
</comment>
<comment type="subcellular location">
    <subcellularLocation>
        <location evidence="1">Nucleus</location>
        <location evidence="1">Nucleolus</location>
    </subcellularLocation>
</comment>
<evidence type="ECO:0000259" key="9">
    <source>
        <dbReference type="PROSITE" id="PS51358"/>
    </source>
</evidence>
<dbReference type="STRING" id="4537.A0A0E0KDQ6"/>
<dbReference type="GO" id="GO:0032040">
    <property type="term" value="C:small-subunit processome"/>
    <property type="evidence" value="ECO:0007669"/>
    <property type="project" value="InterPro"/>
</dbReference>
<dbReference type="EnsemblPlants" id="OPUNC03G16690.1">
    <property type="protein sequence ID" value="OPUNC03G16690.1"/>
    <property type="gene ID" value="OPUNC03G16690"/>
</dbReference>
<evidence type="ECO:0000313" key="10">
    <source>
        <dbReference type="EnsemblPlants" id="OPUNC03G16690.1"/>
    </source>
</evidence>
<evidence type="ECO:0000256" key="6">
    <source>
        <dbReference type="ARBA" id="ARBA00023274"/>
    </source>
</evidence>
<dbReference type="InterPro" id="IPR045056">
    <property type="entry name" value="Nop56/Nop58"/>
</dbReference>
<dbReference type="InterPro" id="IPR042239">
    <property type="entry name" value="Nop_C"/>
</dbReference>
<dbReference type="PROSITE" id="PS51358">
    <property type="entry name" value="NOP"/>
    <property type="match status" value="1"/>
</dbReference>
<evidence type="ECO:0000256" key="2">
    <source>
        <dbReference type="ARBA" id="ARBA00009211"/>
    </source>
</evidence>
<sequence length="614" mass="67565">MLVLFETPAGFALFKVLDEGKLDKVEDLWKEFTTSDSARKVVELKAFNKFENTSDALSAATLIIDSKPTKGLRKFLQKHCEGETLAVADSKLGNAIKEKLKIDCLHNSAVMELMRGKPTKGLRKFLQKHCEGETLAVADSKLGNAIKEKLKIDCLHNSAVMELMRGLRNQLTELISGLGAQDLGPMSLGLSHSLSRYKLKFSPEKVDTMIIQAIGLLDDLDKELNTYAMRVREWYGWHFPELTKIVADNIQYAKVVKMMGDRTNAESLDFSEILSDDEVEAQLKEAAVISMGTEVSELDLLNIRELCDQVLALSEYRAQLFDYLRSRMNTIAPNLTALVGELVGARLIAHGGSLVNLAKQPGSTIQILGAEKALFRALKTKHATPKYGLIYHASLIGQAAPKHKGKISRSLAAKTALAIRYDALGDGEDNSIGLESRVKLETRLRVLEGKELGKSAGSTKGKPKIEVYEKDRKKGAGALITPAKTYNPVADLVLGQSTEETPKKPEGASKKRKHQEAEPAPAVETIQEDGDQEGQKKKKKKKSKESEDSPAADADGGKKKKKKSKESEEPVTAEGEKEKKKKKSDSQDAEDVAMETEASGKKDKKKKKKKHGDE</sequence>
<keyword evidence="5" id="KW-0539">Nucleus</keyword>
<organism evidence="10">
    <name type="scientific">Oryza punctata</name>
    <name type="common">Red rice</name>
    <dbReference type="NCBI Taxonomy" id="4537"/>
    <lineage>
        <taxon>Eukaryota</taxon>
        <taxon>Viridiplantae</taxon>
        <taxon>Streptophyta</taxon>
        <taxon>Embryophyta</taxon>
        <taxon>Tracheophyta</taxon>
        <taxon>Spermatophyta</taxon>
        <taxon>Magnoliopsida</taxon>
        <taxon>Liliopsida</taxon>
        <taxon>Poales</taxon>
        <taxon>Poaceae</taxon>
        <taxon>BOP clade</taxon>
        <taxon>Oryzoideae</taxon>
        <taxon>Oryzeae</taxon>
        <taxon>Oryzinae</taxon>
        <taxon>Oryza</taxon>
    </lineage>
</organism>
<reference evidence="10" key="2">
    <citation type="submission" date="2018-05" db="EMBL/GenBank/DDBJ databases">
        <title>OpunRS2 (Oryza punctata Reference Sequence Version 2).</title>
        <authorList>
            <person name="Zhang J."/>
            <person name="Kudrna D."/>
            <person name="Lee S."/>
            <person name="Talag J."/>
            <person name="Welchert J."/>
            <person name="Wing R.A."/>
        </authorList>
    </citation>
    <scope>NUCLEOTIDE SEQUENCE [LARGE SCALE GENOMIC DNA]</scope>
</reference>
<protein>
    <recommendedName>
        <fullName evidence="3">Nucleolar protein 58</fullName>
    </recommendedName>
</protein>
<evidence type="ECO:0000256" key="7">
    <source>
        <dbReference type="ARBA" id="ARBA00024837"/>
    </source>
</evidence>
<dbReference type="FunFam" id="1.10.246.90:FF:000003">
    <property type="entry name" value="Nucleolar protein 58"/>
    <property type="match status" value="1"/>
</dbReference>
<dbReference type="Gramene" id="OPUNC03G16690.1">
    <property type="protein sequence ID" value="OPUNC03G16690.1"/>
    <property type="gene ID" value="OPUNC03G16690"/>
</dbReference>
<dbReference type="Gene3D" id="1.10.246.90">
    <property type="entry name" value="Nop domain"/>
    <property type="match status" value="1"/>
</dbReference>
<feature type="domain" description="Nop" evidence="9">
    <location>
        <begin position="331"/>
        <end position="449"/>
    </location>
</feature>
<dbReference type="Proteomes" id="UP000026962">
    <property type="component" value="Chromosome 3"/>
</dbReference>
<dbReference type="SMART" id="SM00931">
    <property type="entry name" value="NOSIC"/>
    <property type="match status" value="1"/>
</dbReference>
<dbReference type="eggNOG" id="KOG2572">
    <property type="taxonomic scope" value="Eukaryota"/>
</dbReference>
<comment type="similarity">
    <text evidence="2">Belongs to the NOP5/NOP56 family.</text>
</comment>
<feature type="compositionally biased region" description="Basic residues" evidence="8">
    <location>
        <begin position="602"/>
        <end position="614"/>
    </location>
</feature>
<accession>A0A0E0KDQ6</accession>
<dbReference type="Pfam" id="PF08156">
    <property type="entry name" value="NOP5NT"/>
    <property type="match status" value="1"/>
</dbReference>
<dbReference type="GO" id="GO:0031428">
    <property type="term" value="C:box C/D methylation guide snoRNP complex"/>
    <property type="evidence" value="ECO:0007669"/>
    <property type="project" value="InterPro"/>
</dbReference>
<dbReference type="GO" id="GO:0030515">
    <property type="term" value="F:snoRNA binding"/>
    <property type="evidence" value="ECO:0007669"/>
    <property type="project" value="InterPro"/>
</dbReference>
<evidence type="ECO:0000256" key="1">
    <source>
        <dbReference type="ARBA" id="ARBA00004604"/>
    </source>
</evidence>
<dbReference type="PANTHER" id="PTHR10894">
    <property type="entry name" value="NUCLEOLAR PROTEIN 5 NUCLEOLAR PROTEIN NOP5 NOP58"/>
    <property type="match status" value="1"/>
</dbReference>
<dbReference type="FunFam" id="1.10.287.4070:FF:000001">
    <property type="entry name" value="Probable Nucleolar protein 58"/>
    <property type="match status" value="1"/>
</dbReference>
<evidence type="ECO:0000256" key="3">
    <source>
        <dbReference type="ARBA" id="ARBA00020379"/>
    </source>
</evidence>
<dbReference type="PANTHER" id="PTHR10894:SF1">
    <property type="entry name" value="NUCLEOLAR PROTEIN 58"/>
    <property type="match status" value="1"/>
</dbReference>
<dbReference type="InterPro" id="IPR012976">
    <property type="entry name" value="NOSIC"/>
</dbReference>
<feature type="region of interest" description="Disordered" evidence="8">
    <location>
        <begin position="493"/>
        <end position="614"/>
    </location>
</feature>
<evidence type="ECO:0000313" key="11">
    <source>
        <dbReference type="Proteomes" id="UP000026962"/>
    </source>
</evidence>
<dbReference type="HOGENOM" id="CLU_015495_5_2_1"/>
<dbReference type="Gene3D" id="1.10.287.4070">
    <property type="match status" value="1"/>
</dbReference>
<dbReference type="AlphaFoldDB" id="A0A0E0KDQ6"/>
<dbReference type="GO" id="GO:0042254">
    <property type="term" value="P:ribosome biogenesis"/>
    <property type="evidence" value="ECO:0007669"/>
    <property type="project" value="UniProtKB-KW"/>
</dbReference>
<evidence type="ECO:0000256" key="5">
    <source>
        <dbReference type="ARBA" id="ARBA00023242"/>
    </source>
</evidence>